<dbReference type="EMBL" id="SACY01000002">
    <property type="protein sequence ID" value="RVU25977.1"/>
    <property type="molecule type" value="Genomic_DNA"/>
</dbReference>
<accession>A0A437PUS1</accession>
<dbReference type="RefSeq" id="WP_127803369.1">
    <property type="nucleotide sequence ID" value="NZ_SACY01000002.1"/>
</dbReference>
<reference evidence="5 6" key="1">
    <citation type="submission" date="2019-01" db="EMBL/GenBank/DDBJ databases">
        <authorList>
            <person name="Chen W.-M."/>
        </authorList>
    </citation>
    <scope>NUCLEOTIDE SEQUENCE [LARGE SCALE GENOMIC DNA]</scope>
    <source>
        <strain evidence="5 6">FSY-15</strain>
    </source>
</reference>
<dbReference type="EC" id="3.1.1.-" evidence="3"/>
<keyword evidence="6" id="KW-1185">Reference proteome</keyword>
<dbReference type="PROSITE" id="PS00122">
    <property type="entry name" value="CARBOXYLESTERASE_B_1"/>
    <property type="match status" value="1"/>
</dbReference>
<evidence type="ECO:0000313" key="5">
    <source>
        <dbReference type="EMBL" id="RVU25977.1"/>
    </source>
</evidence>
<gene>
    <name evidence="5" type="ORF">EOJ36_06060</name>
</gene>
<comment type="caution">
    <text evidence="5">The sequence shown here is derived from an EMBL/GenBank/DDBJ whole genome shotgun (WGS) entry which is preliminary data.</text>
</comment>
<dbReference type="SUPFAM" id="SSF53474">
    <property type="entry name" value="alpha/beta-Hydrolases"/>
    <property type="match status" value="1"/>
</dbReference>
<dbReference type="InterPro" id="IPR050309">
    <property type="entry name" value="Type-B_Carboxylest/Lipase"/>
</dbReference>
<evidence type="ECO:0000256" key="3">
    <source>
        <dbReference type="RuleBase" id="RU361235"/>
    </source>
</evidence>
<evidence type="ECO:0000256" key="1">
    <source>
        <dbReference type="ARBA" id="ARBA00005964"/>
    </source>
</evidence>
<proteinExistence type="inferred from homology"/>
<dbReference type="Gene3D" id="3.40.50.1820">
    <property type="entry name" value="alpha/beta hydrolase"/>
    <property type="match status" value="1"/>
</dbReference>
<dbReference type="GO" id="GO:0016787">
    <property type="term" value="F:hydrolase activity"/>
    <property type="evidence" value="ECO:0007669"/>
    <property type="project" value="UniProtKB-KW"/>
</dbReference>
<organism evidence="5 6">
    <name type="scientific">Sandaracinomonas limnophila</name>
    <dbReference type="NCBI Taxonomy" id="1862386"/>
    <lineage>
        <taxon>Bacteria</taxon>
        <taxon>Pseudomonadati</taxon>
        <taxon>Bacteroidota</taxon>
        <taxon>Cytophagia</taxon>
        <taxon>Cytophagales</taxon>
        <taxon>Flectobacillaceae</taxon>
        <taxon>Sandaracinomonas</taxon>
    </lineage>
</organism>
<dbReference type="Proteomes" id="UP000282832">
    <property type="component" value="Unassembled WGS sequence"/>
</dbReference>
<dbReference type="InterPro" id="IPR029058">
    <property type="entry name" value="AB_hydrolase_fold"/>
</dbReference>
<dbReference type="PANTHER" id="PTHR11559">
    <property type="entry name" value="CARBOXYLESTERASE"/>
    <property type="match status" value="1"/>
</dbReference>
<name>A0A437PUS1_9BACT</name>
<evidence type="ECO:0000313" key="6">
    <source>
        <dbReference type="Proteomes" id="UP000282832"/>
    </source>
</evidence>
<comment type="similarity">
    <text evidence="1 3">Belongs to the type-B carboxylesterase/lipase family.</text>
</comment>
<evidence type="ECO:0000256" key="2">
    <source>
        <dbReference type="ARBA" id="ARBA00022801"/>
    </source>
</evidence>
<dbReference type="InterPro" id="IPR002018">
    <property type="entry name" value="CarbesteraseB"/>
</dbReference>
<evidence type="ECO:0000259" key="4">
    <source>
        <dbReference type="Pfam" id="PF00135"/>
    </source>
</evidence>
<dbReference type="OrthoDB" id="9775851at2"/>
<protein>
    <recommendedName>
        <fullName evidence="3">Carboxylic ester hydrolase</fullName>
        <ecNumber evidence="3">3.1.1.-</ecNumber>
    </recommendedName>
</protein>
<dbReference type="Pfam" id="PF00135">
    <property type="entry name" value="COesterase"/>
    <property type="match status" value="1"/>
</dbReference>
<sequence>MKRLLTITFYLLPFTFLFAQSIVVKTDKGKVKGFTKDNLQIFLGIPFAKPPVGDLRWKAPQAMDPWKGIKECTQFSASPFQNAPAPFAFWSSEFLIPKSPISEDCLYLNVWTKAKVQKPKAVLVYIYGGGFRSGGTACPIYDGSNMAKEDVVFVSLNYRVGVFGFMAHPELSKESSSASSGNYAILDLIEGLKWVKNNIHAFGGDPNQVTIAGQSAGASAVSILCASPLAKGLFKNAVLESGALSLVMSNPAQANEAKEKAEAAGLKLAERLGVASLAELRNKSAEEIQKTNLGQAGPYADGYIIPVDITGAYLAGKQNDVNLLIGWNKDDRLSPRALPADKYIEQIKTRFKDKADEVLQLYPATTDAIASESQTAMSRNEFFGSKQYGLAKLQEAKGKGKIYMYRFCRDVPGFTPETQFGAFHTGDVPYFYNNLHTVNRPFEAADQQLAKSMSQYLLNFTKTGNPSGKGLTTWPAYDQKDKKIMVLDKQLEVVRLPDEKQVEYFNK</sequence>
<dbReference type="InterPro" id="IPR019826">
    <property type="entry name" value="Carboxylesterase_B_AS"/>
</dbReference>
<keyword evidence="2 3" id="KW-0378">Hydrolase</keyword>
<feature type="domain" description="Carboxylesterase type B" evidence="4">
    <location>
        <begin position="21"/>
        <end position="503"/>
    </location>
</feature>
<dbReference type="AlphaFoldDB" id="A0A437PUS1"/>